<proteinExistence type="predicted"/>
<dbReference type="OrthoDB" id="10254947at2759"/>
<feature type="repeat" description="ANK" evidence="3">
    <location>
        <begin position="311"/>
        <end position="343"/>
    </location>
</feature>
<dbReference type="PANTHER" id="PTHR46680">
    <property type="entry name" value="NF-KAPPA-B INHIBITOR ALPHA"/>
    <property type="match status" value="1"/>
</dbReference>
<dbReference type="SMART" id="SM00248">
    <property type="entry name" value="ANK"/>
    <property type="match status" value="6"/>
</dbReference>
<dbReference type="EMBL" id="CADEPM010000011">
    <property type="protein sequence ID" value="CAB3410789.1"/>
    <property type="molecule type" value="Genomic_DNA"/>
</dbReference>
<dbReference type="InterPro" id="IPR051070">
    <property type="entry name" value="NF-kappa-B_inhibitor"/>
</dbReference>
<sequence length="592" mass="65646">MSSDDCLNGSLENVQKSRSDSEVISPAVNKSSSQLRRILIDDLSVCSASPGDRVWATCSGAGDSSEVIHVRFVGVNFEEDALDVCRKTEIVMFTTPALLLETESDIQLRFSTSAENFTNVPFRYVPRKQRESSLDDVRFDHLIEFATTGDPIALLTPFIPLIGKTDPEGNTALHIASRSSQSFALKLILSVLPNSTKQEVINIQNAQGLTALHCAVREGDPDAVHYLMNHGARIDLADHYGNTAVHLLSETYNESIFKEILEPSRGQSYNINQLNNEGYCPLHMAVRKLKLSLIEMLIEAGADVNLLDREKKRNALLHAVEMNDIEAIQILVEKNSDTNVEDVNGDTALSLANKNANYPAIGLLIDHGADPNRMNSKGVCLADCSDTVVQSIINGERHEIPKKDGFTAPNDLSTSRSPLFGRSHPNSAPDDDPTISRLVKRSREEILNDAQSLLDEPDERPPIQVIGPSEESDDDDQQPGPSTSSATPRSQRSDWNKKMSDSVCNLDYLTRIRVSKIFDNEGKWHQLARQLGCDHMIELITICSDGDESSPTMILLDQFEQLTDSSITRLRQAMVEMNEDEGVKLIDQRYVY</sequence>
<dbReference type="PANTHER" id="PTHR46680:SF3">
    <property type="entry name" value="NF-KAPPA-B INHIBITOR CACTUS"/>
    <property type="match status" value="1"/>
</dbReference>
<feature type="compositionally biased region" description="Basic and acidic residues" evidence="4">
    <location>
        <begin position="395"/>
        <end position="405"/>
    </location>
</feature>
<dbReference type="SUPFAM" id="SSF48403">
    <property type="entry name" value="Ankyrin repeat"/>
    <property type="match status" value="1"/>
</dbReference>
<dbReference type="InterPro" id="IPR011029">
    <property type="entry name" value="DEATH-like_dom_sf"/>
</dbReference>
<dbReference type="Proteomes" id="UP000494206">
    <property type="component" value="Unassembled WGS sequence"/>
</dbReference>
<comment type="caution">
    <text evidence="6">The sequence shown here is derived from an EMBL/GenBank/DDBJ whole genome shotgun (WGS) entry which is preliminary data.</text>
</comment>
<dbReference type="Pfam" id="PF00531">
    <property type="entry name" value="Death"/>
    <property type="match status" value="1"/>
</dbReference>
<keyword evidence="7" id="KW-1185">Reference proteome</keyword>
<accession>A0A8S1FF00</accession>
<dbReference type="Gene3D" id="1.10.533.10">
    <property type="entry name" value="Death Domain, Fas"/>
    <property type="match status" value="1"/>
</dbReference>
<dbReference type="PROSITE" id="PS50297">
    <property type="entry name" value="ANK_REP_REGION"/>
    <property type="match status" value="3"/>
</dbReference>
<feature type="compositionally biased region" description="Polar residues" evidence="4">
    <location>
        <begin position="479"/>
        <end position="490"/>
    </location>
</feature>
<keyword evidence="2 3" id="KW-0040">ANK repeat</keyword>
<evidence type="ECO:0000256" key="3">
    <source>
        <dbReference type="PROSITE-ProRule" id="PRU00023"/>
    </source>
</evidence>
<name>A0A8S1FF00_9PELO</name>
<dbReference type="Gene3D" id="1.25.40.20">
    <property type="entry name" value="Ankyrin repeat-containing domain"/>
    <property type="match status" value="1"/>
</dbReference>
<evidence type="ECO:0000313" key="7">
    <source>
        <dbReference type="Proteomes" id="UP000494206"/>
    </source>
</evidence>
<feature type="region of interest" description="Disordered" evidence="4">
    <location>
        <begin position="450"/>
        <end position="496"/>
    </location>
</feature>
<dbReference type="AlphaFoldDB" id="A0A8S1FF00"/>
<evidence type="ECO:0000256" key="4">
    <source>
        <dbReference type="SAM" id="MobiDB-lite"/>
    </source>
</evidence>
<protein>
    <recommendedName>
        <fullName evidence="5">Death domain-containing protein</fullName>
    </recommendedName>
</protein>
<dbReference type="InterPro" id="IPR036770">
    <property type="entry name" value="Ankyrin_rpt-contain_sf"/>
</dbReference>
<dbReference type="InterPro" id="IPR002110">
    <property type="entry name" value="Ankyrin_rpt"/>
</dbReference>
<dbReference type="Pfam" id="PF12796">
    <property type="entry name" value="Ank_2"/>
    <property type="match status" value="2"/>
</dbReference>
<reference evidence="6 7" key="1">
    <citation type="submission" date="2020-04" db="EMBL/GenBank/DDBJ databases">
        <authorList>
            <person name="Laetsch R D."/>
            <person name="Stevens L."/>
            <person name="Kumar S."/>
            <person name="Blaxter L. M."/>
        </authorList>
    </citation>
    <scope>NUCLEOTIDE SEQUENCE [LARGE SCALE GENOMIC DNA]</scope>
</reference>
<gene>
    <name evidence="6" type="ORF">CBOVIS_LOCUS12259</name>
</gene>
<organism evidence="6 7">
    <name type="scientific">Caenorhabditis bovis</name>
    <dbReference type="NCBI Taxonomy" id="2654633"/>
    <lineage>
        <taxon>Eukaryota</taxon>
        <taxon>Metazoa</taxon>
        <taxon>Ecdysozoa</taxon>
        <taxon>Nematoda</taxon>
        <taxon>Chromadorea</taxon>
        <taxon>Rhabditida</taxon>
        <taxon>Rhabditina</taxon>
        <taxon>Rhabditomorpha</taxon>
        <taxon>Rhabditoidea</taxon>
        <taxon>Rhabditidae</taxon>
        <taxon>Peloderinae</taxon>
        <taxon>Caenorhabditis</taxon>
    </lineage>
</organism>
<keyword evidence="1" id="KW-0677">Repeat</keyword>
<dbReference type="InterPro" id="IPR000488">
    <property type="entry name" value="Death_dom"/>
</dbReference>
<feature type="repeat" description="ANK" evidence="3">
    <location>
        <begin position="277"/>
        <end position="309"/>
    </location>
</feature>
<dbReference type="GO" id="GO:0007165">
    <property type="term" value="P:signal transduction"/>
    <property type="evidence" value="ECO:0007669"/>
    <property type="project" value="InterPro"/>
</dbReference>
<dbReference type="SUPFAM" id="SSF47986">
    <property type="entry name" value="DEATH domain"/>
    <property type="match status" value="1"/>
</dbReference>
<dbReference type="GO" id="GO:0051059">
    <property type="term" value="F:NF-kappaB binding"/>
    <property type="evidence" value="ECO:0007669"/>
    <property type="project" value="TreeGrafter"/>
</dbReference>
<dbReference type="PROSITE" id="PS50088">
    <property type="entry name" value="ANK_REPEAT"/>
    <property type="match status" value="4"/>
</dbReference>
<dbReference type="GO" id="GO:0005829">
    <property type="term" value="C:cytosol"/>
    <property type="evidence" value="ECO:0007669"/>
    <property type="project" value="TreeGrafter"/>
</dbReference>
<dbReference type="GO" id="GO:0071356">
    <property type="term" value="P:cellular response to tumor necrosis factor"/>
    <property type="evidence" value="ECO:0007669"/>
    <property type="project" value="TreeGrafter"/>
</dbReference>
<dbReference type="SMART" id="SM00005">
    <property type="entry name" value="DEATH"/>
    <property type="match status" value="1"/>
</dbReference>
<feature type="domain" description="Death" evidence="5">
    <location>
        <begin position="497"/>
        <end position="590"/>
    </location>
</feature>
<feature type="repeat" description="ANK" evidence="3">
    <location>
        <begin position="207"/>
        <end position="239"/>
    </location>
</feature>
<evidence type="ECO:0000256" key="2">
    <source>
        <dbReference type="ARBA" id="ARBA00023043"/>
    </source>
</evidence>
<dbReference type="PRINTS" id="PR01415">
    <property type="entry name" value="ANKYRIN"/>
</dbReference>
<feature type="region of interest" description="Disordered" evidence="4">
    <location>
        <begin position="395"/>
        <end position="436"/>
    </location>
</feature>
<evidence type="ECO:0000313" key="6">
    <source>
        <dbReference type="EMBL" id="CAB3410789.1"/>
    </source>
</evidence>
<evidence type="ECO:0000259" key="5">
    <source>
        <dbReference type="SMART" id="SM00005"/>
    </source>
</evidence>
<feature type="repeat" description="ANK" evidence="3">
    <location>
        <begin position="344"/>
        <end position="376"/>
    </location>
</feature>
<dbReference type="CDD" id="cd08310">
    <property type="entry name" value="Death_NFkB-like"/>
    <property type="match status" value="1"/>
</dbReference>
<evidence type="ECO:0000256" key="1">
    <source>
        <dbReference type="ARBA" id="ARBA00022737"/>
    </source>
</evidence>